<dbReference type="SUPFAM" id="SSF56281">
    <property type="entry name" value="Metallo-hydrolase/oxidoreductase"/>
    <property type="match status" value="1"/>
</dbReference>
<protein>
    <submittedName>
        <fullName evidence="2">Beta-lactamase domain protein</fullName>
    </submittedName>
</protein>
<feature type="domain" description="Metallo-beta-lactamase" evidence="1">
    <location>
        <begin position="12"/>
        <end position="188"/>
    </location>
</feature>
<accession>A0A656HG65</accession>
<keyword evidence="3" id="KW-1185">Reference proteome</keyword>
<dbReference type="AlphaFoldDB" id="A0A656HG65"/>
<name>A0A656HG65_THINJ</name>
<sequence length="254" mass="28290">MLRFASLGSGSKGNGTLIESGKTRVLLDCGFTLGETERRLYRLGCPPQSLTAILVTHEHGDHAVGVGRLSRRYHLPVWLTVGTCHAMRDTQFSRTHYVNVHQEMEINDLHITPFPVPHDAREPCQFVFSNGSHRLGVLTDVGSHTPLIIQMLQKLDALMLECNYDAAMLANGPYPPSLKARVAGRYGHLDNKQSTHLLEQIDLSGLQHLVGMHLSENNNLPQYAHQALCDGAGCEREWIQLANQSDGIDWLEVR</sequence>
<organism evidence="2 3">
    <name type="scientific">Thiothrix nivea (strain ATCC 35100 / DSM 5205 / JP2)</name>
    <dbReference type="NCBI Taxonomy" id="870187"/>
    <lineage>
        <taxon>Bacteria</taxon>
        <taxon>Pseudomonadati</taxon>
        <taxon>Pseudomonadota</taxon>
        <taxon>Gammaproteobacteria</taxon>
        <taxon>Thiotrichales</taxon>
        <taxon>Thiotrichaceae</taxon>
        <taxon>Thiothrix</taxon>
    </lineage>
</organism>
<dbReference type="PANTHER" id="PTHR47619:SF1">
    <property type="entry name" value="EXODEOXYRIBONUCLEASE WALJ"/>
    <property type="match status" value="1"/>
</dbReference>
<dbReference type="Proteomes" id="UP000005317">
    <property type="component" value="Unassembled WGS sequence"/>
</dbReference>
<gene>
    <name evidence="2" type="ORF">Thini_2860</name>
</gene>
<evidence type="ECO:0000259" key="1">
    <source>
        <dbReference type="SMART" id="SM00849"/>
    </source>
</evidence>
<dbReference type="Pfam" id="PF12706">
    <property type="entry name" value="Lactamase_B_2"/>
    <property type="match status" value="1"/>
</dbReference>
<evidence type="ECO:0000313" key="2">
    <source>
        <dbReference type="EMBL" id="EIJ35393.1"/>
    </source>
</evidence>
<dbReference type="InterPro" id="IPR052533">
    <property type="entry name" value="WalJ/YycJ-like"/>
</dbReference>
<dbReference type="SMART" id="SM00849">
    <property type="entry name" value="Lactamase_B"/>
    <property type="match status" value="1"/>
</dbReference>
<dbReference type="Gene3D" id="3.60.15.10">
    <property type="entry name" value="Ribonuclease Z/Hydroxyacylglutathione hydrolase-like"/>
    <property type="match status" value="1"/>
</dbReference>
<dbReference type="RefSeq" id="WP_002709298.1">
    <property type="nucleotide sequence ID" value="NZ_JH651384.1"/>
</dbReference>
<evidence type="ECO:0000313" key="3">
    <source>
        <dbReference type="Proteomes" id="UP000005317"/>
    </source>
</evidence>
<dbReference type="EMBL" id="JH651384">
    <property type="protein sequence ID" value="EIJ35393.1"/>
    <property type="molecule type" value="Genomic_DNA"/>
</dbReference>
<reference evidence="3" key="1">
    <citation type="journal article" date="2011" name="Stand. Genomic Sci.">
        <title>Genome sequence of the filamentous, gliding Thiothrix nivea neotype strain (JP2(T)).</title>
        <authorList>
            <person name="Lapidus A."/>
            <person name="Nolan M."/>
            <person name="Lucas S."/>
            <person name="Glavina Del Rio T."/>
            <person name="Tice H."/>
            <person name="Cheng J.F."/>
            <person name="Tapia R."/>
            <person name="Han C."/>
            <person name="Goodwin L."/>
            <person name="Pitluck S."/>
            <person name="Liolios K."/>
            <person name="Pagani I."/>
            <person name="Ivanova N."/>
            <person name="Huntemann M."/>
            <person name="Mavromatis K."/>
            <person name="Mikhailova N."/>
            <person name="Pati A."/>
            <person name="Chen A."/>
            <person name="Palaniappan K."/>
            <person name="Land M."/>
            <person name="Brambilla E.M."/>
            <person name="Rohde M."/>
            <person name="Abt B."/>
            <person name="Verbarg S."/>
            <person name="Goker M."/>
            <person name="Bristow J."/>
            <person name="Eisen J.A."/>
            <person name="Markowitz V."/>
            <person name="Hugenholtz P."/>
            <person name="Kyrpides N.C."/>
            <person name="Klenk H.P."/>
            <person name="Woyke T."/>
        </authorList>
    </citation>
    <scope>NUCLEOTIDE SEQUENCE [LARGE SCALE GENOMIC DNA]</scope>
    <source>
        <strain evidence="3">ATCC 35100 / DSM 5205 / JP2</strain>
    </source>
</reference>
<dbReference type="InterPro" id="IPR036866">
    <property type="entry name" value="RibonucZ/Hydroxyglut_hydro"/>
</dbReference>
<dbReference type="PANTHER" id="PTHR47619">
    <property type="entry name" value="METALLO-HYDROLASE YYCJ-RELATED"/>
    <property type="match status" value="1"/>
</dbReference>
<proteinExistence type="predicted"/>
<dbReference type="InterPro" id="IPR001279">
    <property type="entry name" value="Metallo-B-lactamas"/>
</dbReference>